<accession>A0A0F9RS65</accession>
<dbReference type="AlphaFoldDB" id="A0A0F9RS65"/>
<reference evidence="1" key="1">
    <citation type="journal article" date="2015" name="Nature">
        <title>Complex archaea that bridge the gap between prokaryotes and eukaryotes.</title>
        <authorList>
            <person name="Spang A."/>
            <person name="Saw J.H."/>
            <person name="Jorgensen S.L."/>
            <person name="Zaremba-Niedzwiedzka K."/>
            <person name="Martijn J."/>
            <person name="Lind A.E."/>
            <person name="van Eijk R."/>
            <person name="Schleper C."/>
            <person name="Guy L."/>
            <person name="Ettema T.J."/>
        </authorList>
    </citation>
    <scope>NUCLEOTIDE SEQUENCE</scope>
</reference>
<sequence>MLRIMTQRKLEQIKYAEYLKGMAVCDNVTEDLIKFKMAQHGNKSLMDLQIDDILKEKE</sequence>
<organism evidence="1">
    <name type="scientific">marine sediment metagenome</name>
    <dbReference type="NCBI Taxonomy" id="412755"/>
    <lineage>
        <taxon>unclassified sequences</taxon>
        <taxon>metagenomes</taxon>
        <taxon>ecological metagenomes</taxon>
    </lineage>
</organism>
<protein>
    <submittedName>
        <fullName evidence="1">Uncharacterized protein</fullName>
    </submittedName>
</protein>
<name>A0A0F9RS65_9ZZZZ</name>
<proteinExistence type="predicted"/>
<comment type="caution">
    <text evidence="1">The sequence shown here is derived from an EMBL/GenBank/DDBJ whole genome shotgun (WGS) entry which is preliminary data.</text>
</comment>
<dbReference type="EMBL" id="LAZR01000732">
    <property type="protein sequence ID" value="KKN59270.1"/>
    <property type="molecule type" value="Genomic_DNA"/>
</dbReference>
<evidence type="ECO:0000313" key="1">
    <source>
        <dbReference type="EMBL" id="KKN59270.1"/>
    </source>
</evidence>
<gene>
    <name evidence="1" type="ORF">LCGC14_0543690</name>
</gene>